<evidence type="ECO:0000256" key="11">
    <source>
        <dbReference type="ARBA" id="ARBA00023130"/>
    </source>
</evidence>
<evidence type="ECO:0000256" key="12">
    <source>
        <dbReference type="ARBA" id="ARBA00023136"/>
    </source>
</evidence>
<dbReference type="AlphaFoldDB" id="A0A9Q1HR53"/>
<keyword evidence="12 17" id="KW-0472">Membrane</keyword>
<organism evidence="19 20">
    <name type="scientific">Conger conger</name>
    <name type="common">Conger eel</name>
    <name type="synonym">Muraena conger</name>
    <dbReference type="NCBI Taxonomy" id="82655"/>
    <lineage>
        <taxon>Eukaryota</taxon>
        <taxon>Metazoa</taxon>
        <taxon>Chordata</taxon>
        <taxon>Craniata</taxon>
        <taxon>Vertebrata</taxon>
        <taxon>Euteleostomi</taxon>
        <taxon>Actinopterygii</taxon>
        <taxon>Neopterygii</taxon>
        <taxon>Teleostei</taxon>
        <taxon>Anguilliformes</taxon>
        <taxon>Congridae</taxon>
        <taxon>Conger</taxon>
    </lineage>
</organism>
<dbReference type="InterPro" id="IPR021663">
    <property type="entry name" value="CD3_zeta/IgE_Fc_rcpt_gamma"/>
</dbReference>
<keyword evidence="10 17" id="KW-1133">Transmembrane helix</keyword>
<evidence type="ECO:0000256" key="16">
    <source>
        <dbReference type="SAM" id="MobiDB-lite"/>
    </source>
</evidence>
<feature type="transmembrane region" description="Helical" evidence="17">
    <location>
        <begin position="31"/>
        <end position="50"/>
    </location>
</feature>
<feature type="chain" id="PRO_5040264230" description="T-cell surface glycoprotein CD3 zeta chain" evidence="18">
    <location>
        <begin position="22"/>
        <end position="157"/>
    </location>
</feature>
<evidence type="ECO:0000256" key="3">
    <source>
        <dbReference type="ARBA" id="ARBA00020448"/>
    </source>
</evidence>
<comment type="subcellular location">
    <subcellularLocation>
        <location evidence="1">Cell membrane</location>
        <topology evidence="1">Single-pass type I membrane protein</topology>
    </subcellularLocation>
</comment>
<keyword evidence="8" id="KW-0677">Repeat</keyword>
<feature type="signal peptide" evidence="18">
    <location>
        <begin position="1"/>
        <end position="21"/>
    </location>
</feature>
<feature type="compositionally biased region" description="Polar residues" evidence="16">
    <location>
        <begin position="135"/>
        <end position="157"/>
    </location>
</feature>
<evidence type="ECO:0000256" key="6">
    <source>
        <dbReference type="ARBA" id="ARBA00022692"/>
    </source>
</evidence>
<evidence type="ECO:0000313" key="20">
    <source>
        <dbReference type="Proteomes" id="UP001152803"/>
    </source>
</evidence>
<comment type="caution">
    <text evidence="19">The sequence shown here is derived from an EMBL/GenBank/DDBJ whole genome shotgun (WGS) entry which is preliminary data.</text>
</comment>
<evidence type="ECO:0000256" key="14">
    <source>
        <dbReference type="ARBA" id="ARBA00030941"/>
    </source>
</evidence>
<evidence type="ECO:0000256" key="18">
    <source>
        <dbReference type="SAM" id="SignalP"/>
    </source>
</evidence>
<evidence type="ECO:0000256" key="5">
    <source>
        <dbReference type="ARBA" id="ARBA00022553"/>
    </source>
</evidence>
<evidence type="ECO:0000256" key="10">
    <source>
        <dbReference type="ARBA" id="ARBA00022989"/>
    </source>
</evidence>
<reference evidence="19" key="1">
    <citation type="journal article" date="2023" name="Science">
        <title>Genome structures resolve the early diversification of teleost fishes.</title>
        <authorList>
            <person name="Parey E."/>
            <person name="Louis A."/>
            <person name="Montfort J."/>
            <person name="Bouchez O."/>
            <person name="Roques C."/>
            <person name="Iampietro C."/>
            <person name="Lluch J."/>
            <person name="Castinel A."/>
            <person name="Donnadieu C."/>
            <person name="Desvignes T."/>
            <person name="Floi Bucao C."/>
            <person name="Jouanno E."/>
            <person name="Wen M."/>
            <person name="Mejri S."/>
            <person name="Dirks R."/>
            <person name="Jansen H."/>
            <person name="Henkel C."/>
            <person name="Chen W.J."/>
            <person name="Zahm M."/>
            <person name="Cabau C."/>
            <person name="Klopp C."/>
            <person name="Thompson A.W."/>
            <person name="Robinson-Rechavi M."/>
            <person name="Braasch I."/>
            <person name="Lecointre G."/>
            <person name="Bobe J."/>
            <person name="Postlethwait J.H."/>
            <person name="Berthelot C."/>
            <person name="Roest Crollius H."/>
            <person name="Guiguen Y."/>
        </authorList>
    </citation>
    <scope>NUCLEOTIDE SEQUENCE</scope>
    <source>
        <strain evidence="19">Concon-B</strain>
    </source>
</reference>
<sequence>MDLRTTAFLLVLALVVPSAEAAIGLNDPMLCYILDGVLLLYGLFITALFFRERYFKRQATSKDDGIYMGLSKAADTYDVLSTNAAESGAAALRGNRRRTGDETYTALQKPTDDDYKEIGVKKERRKNEKKEQVYQGLSSPNRATYDTLHMQQLPSRK</sequence>
<evidence type="ECO:0000256" key="1">
    <source>
        <dbReference type="ARBA" id="ARBA00004251"/>
    </source>
</evidence>
<evidence type="ECO:0000256" key="13">
    <source>
        <dbReference type="ARBA" id="ARBA00023170"/>
    </source>
</evidence>
<evidence type="ECO:0000256" key="15">
    <source>
        <dbReference type="ARBA" id="ARBA00045360"/>
    </source>
</evidence>
<dbReference type="InterPro" id="IPR024128">
    <property type="entry name" value="T-cell_CD3_zeta"/>
</dbReference>
<keyword evidence="7 18" id="KW-0732">Signal</keyword>
<dbReference type="PANTHER" id="PTHR10035:SF2">
    <property type="entry name" value="T-CELL SURFACE GLYCOPROTEIN CD3 ZETA CHAIN"/>
    <property type="match status" value="1"/>
</dbReference>
<evidence type="ECO:0000256" key="4">
    <source>
        <dbReference type="ARBA" id="ARBA00022475"/>
    </source>
</evidence>
<dbReference type="OrthoDB" id="9941225at2759"/>
<evidence type="ECO:0000256" key="2">
    <source>
        <dbReference type="ARBA" id="ARBA00007280"/>
    </source>
</evidence>
<dbReference type="Pfam" id="PF02189">
    <property type="entry name" value="ITAM"/>
    <property type="match status" value="1"/>
</dbReference>
<evidence type="ECO:0000256" key="8">
    <source>
        <dbReference type="ARBA" id="ARBA00022737"/>
    </source>
</evidence>
<evidence type="ECO:0000256" key="9">
    <source>
        <dbReference type="ARBA" id="ARBA00022859"/>
    </source>
</evidence>
<evidence type="ECO:0000256" key="17">
    <source>
        <dbReference type="SAM" id="Phobius"/>
    </source>
</evidence>
<evidence type="ECO:0000256" key="7">
    <source>
        <dbReference type="ARBA" id="ARBA00022729"/>
    </source>
</evidence>
<dbReference type="SMART" id="SM00077">
    <property type="entry name" value="ITAM"/>
    <property type="match status" value="3"/>
</dbReference>
<gene>
    <name evidence="19" type="ORF">COCON_G00195860</name>
</gene>
<dbReference type="GO" id="GO:0007166">
    <property type="term" value="P:cell surface receptor signaling pathway"/>
    <property type="evidence" value="ECO:0007669"/>
    <property type="project" value="InterPro"/>
</dbReference>
<keyword evidence="5" id="KW-0597">Phosphoprotein</keyword>
<dbReference type="GO" id="GO:0002250">
    <property type="term" value="P:adaptive immune response"/>
    <property type="evidence" value="ECO:0007669"/>
    <property type="project" value="UniProtKB-KW"/>
</dbReference>
<keyword evidence="13" id="KW-0675">Receptor</keyword>
<comment type="function">
    <text evidence="15">Part of the TCR-CD3 complex present on T-lymphocyte cell surface that plays an essential role in adaptive immune response. When antigen presenting cells (APCs) activate T-cell receptor (TCR), TCR-mediated signals are transmitted across the cell membrane by the CD3 chains CD3D, CD3E, CD3G and CD3Z. All CD3 chains contain immunoreceptor tyrosine-based activation motifs (ITAMs) in their cytoplasmic domain. Upon TCR engagement, these motifs become phosphorylated by Src family protein tyrosine kinases LCK and FYN, resulting in the activation of downstream signaling pathways. CD3Z ITAMs phosphorylation creates multiple docking sites for the protein kinase ZAP70 leading to ZAP70 phosphorylation and its conversion into a catalytically active enzyme. Plays an important role in intrathymic T-cell differentiation. Additionally, participates in the activity-dependent synapse formation of retinal ganglion cells (RGCs) in both the retina and dorsal lateral geniculate nucleus (dLGN).</text>
</comment>
<evidence type="ECO:0000313" key="19">
    <source>
        <dbReference type="EMBL" id="KAJ8255722.1"/>
    </source>
</evidence>
<name>A0A9Q1HR53_CONCO</name>
<keyword evidence="20" id="KW-1185">Reference proteome</keyword>
<feature type="compositionally biased region" description="Basic and acidic residues" evidence="16">
    <location>
        <begin position="115"/>
        <end position="132"/>
    </location>
</feature>
<feature type="region of interest" description="Disordered" evidence="16">
    <location>
        <begin position="115"/>
        <end position="157"/>
    </location>
</feature>
<proteinExistence type="inferred from homology"/>
<dbReference type="PANTHER" id="PTHR10035">
    <property type="entry name" value="T-CELL SURFACE GLYCOPROTEIN CD3 ZETA CHAIN"/>
    <property type="match status" value="1"/>
</dbReference>
<dbReference type="InterPro" id="IPR003110">
    <property type="entry name" value="Phos_immunorcpt_sig_ITAM"/>
</dbReference>
<dbReference type="EMBL" id="JAFJMO010000015">
    <property type="protein sequence ID" value="KAJ8255722.1"/>
    <property type="molecule type" value="Genomic_DNA"/>
</dbReference>
<dbReference type="Pfam" id="PF11628">
    <property type="entry name" value="TCR_zetazeta"/>
    <property type="match status" value="1"/>
</dbReference>
<dbReference type="GO" id="GO:0004888">
    <property type="term" value="F:transmembrane signaling receptor activity"/>
    <property type="evidence" value="ECO:0007669"/>
    <property type="project" value="InterPro"/>
</dbReference>
<accession>A0A9Q1HR53</accession>
<protein>
    <recommendedName>
        <fullName evidence="3">T-cell surface glycoprotein CD3 zeta chain</fullName>
    </recommendedName>
    <alternativeName>
        <fullName evidence="14">T-cell receptor T3 zeta chain</fullName>
    </alternativeName>
</protein>
<dbReference type="PROSITE" id="PS51055">
    <property type="entry name" value="ITAM_1"/>
    <property type="match status" value="1"/>
</dbReference>
<dbReference type="GO" id="GO:0098797">
    <property type="term" value="C:plasma membrane protein complex"/>
    <property type="evidence" value="ECO:0007669"/>
    <property type="project" value="UniProtKB-ARBA"/>
</dbReference>
<keyword evidence="6 17" id="KW-0812">Transmembrane</keyword>
<dbReference type="Proteomes" id="UP001152803">
    <property type="component" value="Unassembled WGS sequence"/>
</dbReference>
<comment type="similarity">
    <text evidence="2">Belongs to the CD3Z/FCER1G family.</text>
</comment>
<keyword evidence="11" id="KW-1064">Adaptive immunity</keyword>
<keyword evidence="9" id="KW-0391">Immunity</keyword>
<keyword evidence="4" id="KW-1003">Cell membrane</keyword>